<keyword evidence="1" id="KW-0472">Membrane</keyword>
<dbReference type="AlphaFoldDB" id="A0A835XFZ7"/>
<dbReference type="PANTHER" id="PTHR43336">
    <property type="entry name" value="OXYGEN SENSOR HISTIDINE KINASE RESPONSE REGULATOR DEVS/DOSS"/>
    <property type="match status" value="1"/>
</dbReference>
<reference evidence="2" key="1">
    <citation type="journal article" date="2020" name="bioRxiv">
        <title>Comparative genomics of Chlamydomonas.</title>
        <authorList>
            <person name="Craig R.J."/>
            <person name="Hasan A.R."/>
            <person name="Ness R.W."/>
            <person name="Keightley P.D."/>
        </authorList>
    </citation>
    <scope>NUCLEOTIDE SEQUENCE</scope>
    <source>
        <strain evidence="2">CCAP 11/70</strain>
    </source>
</reference>
<dbReference type="Proteomes" id="UP000612055">
    <property type="component" value="Unassembled WGS sequence"/>
</dbReference>
<keyword evidence="1" id="KW-1133">Transmembrane helix</keyword>
<proteinExistence type="predicted"/>
<keyword evidence="1" id="KW-0812">Transmembrane</keyword>
<dbReference type="PANTHER" id="PTHR43336:SF3">
    <property type="entry name" value="GUANYLATE CYCLASE DOMAIN-CONTAINING PROTEIN"/>
    <property type="match status" value="1"/>
</dbReference>
<feature type="non-terminal residue" evidence="2">
    <location>
        <position position="1"/>
    </location>
</feature>
<comment type="caution">
    <text evidence="2">The sequence shown here is derived from an EMBL/GenBank/DDBJ whole genome shotgun (WGS) entry which is preliminary data.</text>
</comment>
<feature type="transmembrane region" description="Helical" evidence="1">
    <location>
        <begin position="75"/>
        <end position="92"/>
    </location>
</feature>
<evidence type="ECO:0000256" key="1">
    <source>
        <dbReference type="SAM" id="Phobius"/>
    </source>
</evidence>
<accession>A0A835XFZ7</accession>
<dbReference type="OrthoDB" id="543443at2759"/>
<sequence length="125" mass="14078">MRVIETAGGREPDNWFWRLHVSRRRFVITLFGKKRSKRMESALTGAVWMLFTVLLTLFALYAVDITDAAVGSTTARTVISGCLLFCFAAFIVDLVASGLFVDKYLFSFFFWLDIIGTASLVLGYT</sequence>
<evidence type="ECO:0000313" key="3">
    <source>
        <dbReference type="Proteomes" id="UP000612055"/>
    </source>
</evidence>
<protein>
    <submittedName>
        <fullName evidence="2">Uncharacterized protein</fullName>
    </submittedName>
</protein>
<name>A0A835XFZ7_9CHLO</name>
<feature type="transmembrane region" description="Helical" evidence="1">
    <location>
        <begin position="42"/>
        <end position="63"/>
    </location>
</feature>
<feature type="transmembrane region" description="Helical" evidence="1">
    <location>
        <begin position="104"/>
        <end position="124"/>
    </location>
</feature>
<dbReference type="EMBL" id="JAEHOE010000231">
    <property type="protein sequence ID" value="KAG2482332.1"/>
    <property type="molecule type" value="Genomic_DNA"/>
</dbReference>
<gene>
    <name evidence="2" type="ORF">HYH03_018720</name>
</gene>
<keyword evidence="3" id="KW-1185">Reference proteome</keyword>
<organism evidence="2 3">
    <name type="scientific">Edaphochlamys debaryana</name>
    <dbReference type="NCBI Taxonomy" id="47281"/>
    <lineage>
        <taxon>Eukaryota</taxon>
        <taxon>Viridiplantae</taxon>
        <taxon>Chlorophyta</taxon>
        <taxon>core chlorophytes</taxon>
        <taxon>Chlorophyceae</taxon>
        <taxon>CS clade</taxon>
        <taxon>Chlamydomonadales</taxon>
        <taxon>Chlamydomonadales incertae sedis</taxon>
        <taxon>Edaphochlamys</taxon>
    </lineage>
</organism>
<evidence type="ECO:0000313" key="2">
    <source>
        <dbReference type="EMBL" id="KAG2482332.1"/>
    </source>
</evidence>